<evidence type="ECO:0000256" key="2">
    <source>
        <dbReference type="ARBA" id="ARBA00022845"/>
    </source>
</evidence>
<name>A0AAE4TQE3_9GAMM</name>
<comment type="caution">
    <text evidence="3">The sequence shown here is derived from an EMBL/GenBank/DDBJ whole genome shotgun (WGS) entry which is preliminary data.</text>
</comment>
<reference evidence="3" key="1">
    <citation type="submission" date="2023-05" db="EMBL/GenBank/DDBJ databases">
        <title>Colonisation of extended spectrum b-lactamase- and carbapenemase-producing bacteria on hospital surfaces from low- and middle-income countries.</title>
        <authorList>
            <person name="Nieto-Rosado M."/>
            <person name="Sands K."/>
            <person name="Iregbu K."/>
            <person name="Zahra R."/>
            <person name="Mazarati J.B."/>
            <person name="Mehtar S."/>
            <person name="Barnards-Group B."/>
            <person name="Walsh T.R."/>
        </authorList>
    </citation>
    <scope>NUCLEOTIDE SEQUENCE</scope>
    <source>
        <strain evidence="3">PP-E493</strain>
    </source>
</reference>
<evidence type="ECO:0000313" key="4">
    <source>
        <dbReference type="Proteomes" id="UP001187859"/>
    </source>
</evidence>
<gene>
    <name evidence="3" type="ORF">QM089_23200</name>
</gene>
<keyword evidence="2" id="KW-0810">Translation regulation</keyword>
<organism evidence="3 4">
    <name type="scientific">Shewanella xiamenensis</name>
    <dbReference type="NCBI Taxonomy" id="332186"/>
    <lineage>
        <taxon>Bacteria</taxon>
        <taxon>Pseudomonadati</taxon>
        <taxon>Pseudomonadota</taxon>
        <taxon>Gammaproteobacteria</taxon>
        <taxon>Alteromonadales</taxon>
        <taxon>Shewanellaceae</taxon>
        <taxon>Shewanella</taxon>
    </lineage>
</organism>
<accession>A0AAE4TQE3</accession>
<dbReference type="InterPro" id="IPR007040">
    <property type="entry name" value="Ribosome_modulation_factor"/>
</dbReference>
<dbReference type="NCBIfam" id="NF041886">
    <property type="entry name" value="Rmf_CrpP_fam"/>
    <property type="match status" value="1"/>
</dbReference>
<dbReference type="InterPro" id="IPR023200">
    <property type="entry name" value="RMF_sf"/>
</dbReference>
<keyword evidence="1" id="KW-0963">Cytoplasm</keyword>
<dbReference type="Gene3D" id="1.10.10.620">
    <property type="entry name" value="ribosome modulation factor like domain"/>
    <property type="match status" value="1"/>
</dbReference>
<dbReference type="RefSeq" id="WP_014611668.1">
    <property type="nucleotide sequence ID" value="NZ_CP091834.1"/>
</dbReference>
<sequence>MRTELLNAELKGRKAGLIGKSIHANPYTEFELKEMWLKGWEDGARLREPYISDVDPRYN</sequence>
<dbReference type="GO" id="GO:0006417">
    <property type="term" value="P:regulation of translation"/>
    <property type="evidence" value="ECO:0007669"/>
    <property type="project" value="UniProtKB-KW"/>
</dbReference>
<proteinExistence type="predicted"/>
<evidence type="ECO:0000313" key="3">
    <source>
        <dbReference type="EMBL" id="MDV5393100.1"/>
    </source>
</evidence>
<protein>
    <submittedName>
        <fullName evidence="3">Ribosome modulation factor</fullName>
    </submittedName>
</protein>
<dbReference type="AlphaFoldDB" id="A0AAE4TQE3"/>
<dbReference type="Proteomes" id="UP001187859">
    <property type="component" value="Unassembled WGS sequence"/>
</dbReference>
<evidence type="ECO:0000256" key="1">
    <source>
        <dbReference type="ARBA" id="ARBA00022490"/>
    </source>
</evidence>
<dbReference type="Pfam" id="PF04957">
    <property type="entry name" value="RMF"/>
    <property type="match status" value="1"/>
</dbReference>
<dbReference type="EMBL" id="JASGOQ010000003">
    <property type="protein sequence ID" value="MDV5393100.1"/>
    <property type="molecule type" value="Genomic_DNA"/>
</dbReference>